<dbReference type="AlphaFoldDB" id="A0A0N4YGS2"/>
<dbReference type="STRING" id="27835.A0A0N4YGS2"/>
<keyword evidence="3" id="KW-1185">Reference proteome</keyword>
<feature type="region of interest" description="Disordered" evidence="1">
    <location>
        <begin position="45"/>
        <end position="87"/>
    </location>
</feature>
<evidence type="ECO:0000313" key="3">
    <source>
        <dbReference type="Proteomes" id="UP000271162"/>
    </source>
</evidence>
<feature type="compositionally biased region" description="Basic and acidic residues" evidence="1">
    <location>
        <begin position="67"/>
        <end position="77"/>
    </location>
</feature>
<sequence>MHLSAPSSIQETLDWQTVEANADPDVGIHEETQRAIMRVRGVEMVPSGDVPNIPTSTPPNRAVSPKIRHDMFRRKESPGSGGSGGSK</sequence>
<dbReference type="WBParaSite" id="NBR_0001602101-mRNA-1">
    <property type="protein sequence ID" value="NBR_0001602101-mRNA-1"/>
    <property type="gene ID" value="NBR_0001602101"/>
</dbReference>
<reference evidence="2 3" key="2">
    <citation type="submission" date="2018-11" db="EMBL/GenBank/DDBJ databases">
        <authorList>
            <consortium name="Pathogen Informatics"/>
        </authorList>
    </citation>
    <scope>NUCLEOTIDE SEQUENCE [LARGE SCALE GENOMIC DNA]</scope>
</reference>
<name>A0A0N4YGS2_NIPBR</name>
<evidence type="ECO:0000313" key="4">
    <source>
        <dbReference type="WBParaSite" id="NBR_0001602101-mRNA-1"/>
    </source>
</evidence>
<evidence type="ECO:0000313" key="2">
    <source>
        <dbReference type="EMBL" id="VDL79616.1"/>
    </source>
</evidence>
<gene>
    <name evidence="2" type="ORF">NBR_LOCUS16022</name>
</gene>
<dbReference type="EMBL" id="UYSL01022000">
    <property type="protein sequence ID" value="VDL79616.1"/>
    <property type="molecule type" value="Genomic_DNA"/>
</dbReference>
<evidence type="ECO:0000256" key="1">
    <source>
        <dbReference type="SAM" id="MobiDB-lite"/>
    </source>
</evidence>
<dbReference type="Proteomes" id="UP000271162">
    <property type="component" value="Unassembled WGS sequence"/>
</dbReference>
<organism evidence="4">
    <name type="scientific">Nippostrongylus brasiliensis</name>
    <name type="common">Rat hookworm</name>
    <dbReference type="NCBI Taxonomy" id="27835"/>
    <lineage>
        <taxon>Eukaryota</taxon>
        <taxon>Metazoa</taxon>
        <taxon>Ecdysozoa</taxon>
        <taxon>Nematoda</taxon>
        <taxon>Chromadorea</taxon>
        <taxon>Rhabditida</taxon>
        <taxon>Rhabditina</taxon>
        <taxon>Rhabditomorpha</taxon>
        <taxon>Strongyloidea</taxon>
        <taxon>Heligmosomidae</taxon>
        <taxon>Nippostrongylus</taxon>
    </lineage>
</organism>
<accession>A0A0N4YGS2</accession>
<proteinExistence type="predicted"/>
<protein>
    <submittedName>
        <fullName evidence="4">Anaphase-promoting complex subunit 13</fullName>
    </submittedName>
</protein>
<reference evidence="4" key="1">
    <citation type="submission" date="2017-02" db="UniProtKB">
        <authorList>
            <consortium name="WormBaseParasite"/>
        </authorList>
    </citation>
    <scope>IDENTIFICATION</scope>
</reference>